<protein>
    <recommendedName>
        <fullName evidence="4">ATP-binding protein</fullName>
    </recommendedName>
</protein>
<evidence type="ECO:0000256" key="1">
    <source>
        <dbReference type="SAM" id="MobiDB-lite"/>
    </source>
</evidence>
<keyword evidence="3" id="KW-1185">Reference proteome</keyword>
<evidence type="ECO:0000313" key="3">
    <source>
        <dbReference type="Proteomes" id="UP000004691"/>
    </source>
</evidence>
<evidence type="ECO:0000313" key="2">
    <source>
        <dbReference type="EMBL" id="EID53727.1"/>
    </source>
</evidence>
<name>I0V0S4_9PSEU</name>
<dbReference type="SUPFAM" id="SSF52540">
    <property type="entry name" value="P-loop containing nucleoside triphosphate hydrolases"/>
    <property type="match status" value="1"/>
</dbReference>
<evidence type="ECO:0008006" key="4">
    <source>
        <dbReference type="Google" id="ProtNLM"/>
    </source>
</evidence>
<dbReference type="STRING" id="882086.SacxiDRAFT_1479"/>
<feature type="compositionally biased region" description="Acidic residues" evidence="1">
    <location>
        <begin position="448"/>
        <end position="457"/>
    </location>
</feature>
<dbReference type="AlphaFoldDB" id="I0V0S4"/>
<reference evidence="2 3" key="1">
    <citation type="submission" date="2012-01" db="EMBL/GenBank/DDBJ databases">
        <title>Improved High-Quality Draft sequence of Saccharomonospora xinjiangensis XJ-54.</title>
        <authorList>
            <consortium name="US DOE Joint Genome Institute"/>
            <person name="Lucas S."/>
            <person name="Han J."/>
            <person name="Lapidus A."/>
            <person name="Cheng J.-F."/>
            <person name="Goodwin L."/>
            <person name="Pitluck S."/>
            <person name="Peters L."/>
            <person name="Mikhailova N."/>
            <person name="Teshima H."/>
            <person name="Detter J.C."/>
            <person name="Han C."/>
            <person name="Tapia R."/>
            <person name="Land M."/>
            <person name="Hauser L."/>
            <person name="Kyrpides N."/>
            <person name="Ivanova N."/>
            <person name="Pagani I."/>
            <person name="Brambilla E.-M."/>
            <person name="Klenk H.-P."/>
            <person name="Woyke T."/>
        </authorList>
    </citation>
    <scope>NUCLEOTIDE SEQUENCE [LARGE SCALE GENOMIC DNA]</scope>
    <source>
        <strain evidence="2 3">XJ-54</strain>
    </source>
</reference>
<sequence length="457" mass="49190">MAGAVSEARRRDVINALRRGTVPQTGLDLLAVGLDRFGTAMDDDLATVARGGAAFHAVRGEYGSGKTFFARWLAERAKRKGLATSEIQISETETPLHRLETVYRRLTERLSTATHQPSALRAVVDSWLYTLEEHVLDAGEVTEDHEEAFAAAVDTLAEQRLADVARTTPAFASALRGYRRALADGDTGTAEALIAWLGGQKSVAASARRVAGVRGDLDHFGALGFLQGLLTVLRDCGHPGLLLVLDETETLQRVRGDVREKGLNALRQLIDEIDAGRFPGLFLVLTGTPAFFDGQQGVQRLPPLAQRLATDFSTDARFDSPRAVQLRLPGFDLERLGELGRTVRDLYAGTARHPERVRAVVDNTYLAVLAEALTGELGGKVGIAPRLFLRKLVADVLDRVDDFADFDPRRDYPITVTDAELTDVERNAVAGGSVGSAGSGGSTGDAGTADEIDLELP</sequence>
<dbReference type="InterPro" id="IPR021228">
    <property type="entry name" value="BrxD"/>
</dbReference>
<feature type="region of interest" description="Disordered" evidence="1">
    <location>
        <begin position="430"/>
        <end position="457"/>
    </location>
</feature>
<dbReference type="RefSeq" id="WP_006237863.1">
    <property type="nucleotide sequence ID" value="NZ_JH636049.1"/>
</dbReference>
<organism evidence="2 3">
    <name type="scientific">Saccharomonospora xinjiangensis XJ-54</name>
    <dbReference type="NCBI Taxonomy" id="882086"/>
    <lineage>
        <taxon>Bacteria</taxon>
        <taxon>Bacillati</taxon>
        <taxon>Actinomycetota</taxon>
        <taxon>Actinomycetes</taxon>
        <taxon>Pseudonocardiales</taxon>
        <taxon>Pseudonocardiaceae</taxon>
        <taxon>Saccharomonospora</taxon>
    </lineage>
</organism>
<dbReference type="NCBIfam" id="NF033438">
    <property type="entry name" value="BREX_BrxD"/>
    <property type="match status" value="1"/>
</dbReference>
<proteinExistence type="predicted"/>
<feature type="compositionally biased region" description="Gly residues" evidence="1">
    <location>
        <begin position="432"/>
        <end position="444"/>
    </location>
</feature>
<dbReference type="EMBL" id="JH636049">
    <property type="protein sequence ID" value="EID53727.1"/>
    <property type="molecule type" value="Genomic_DNA"/>
</dbReference>
<dbReference type="Pfam" id="PF10923">
    <property type="entry name" value="BrxC_BrxD"/>
    <property type="match status" value="1"/>
</dbReference>
<accession>I0V0S4</accession>
<gene>
    <name evidence="2" type="ORF">SacxiDRAFT_1479</name>
</gene>
<dbReference type="eggNOG" id="COG1474">
    <property type="taxonomic scope" value="Bacteria"/>
</dbReference>
<dbReference type="HOGENOM" id="CLU_050343_0_0_11"/>
<dbReference type="Proteomes" id="UP000004691">
    <property type="component" value="Unassembled WGS sequence"/>
</dbReference>
<dbReference type="InterPro" id="IPR027417">
    <property type="entry name" value="P-loop_NTPase"/>
</dbReference>